<dbReference type="AlphaFoldDB" id="A0A413T1V2"/>
<dbReference type="PANTHER" id="PTHR30004:SF6">
    <property type="entry name" value="D-THREONATE 4-PHOSPHATE DEHYDROGENASE"/>
    <property type="match status" value="1"/>
</dbReference>
<dbReference type="PANTHER" id="PTHR30004">
    <property type="entry name" value="4-HYDROXYTHREONINE-4-PHOSPHATE DEHYDROGENASE"/>
    <property type="match status" value="1"/>
</dbReference>
<dbReference type="NCBIfam" id="TIGR00557">
    <property type="entry name" value="pdxA"/>
    <property type="match status" value="1"/>
</dbReference>
<evidence type="ECO:0000313" key="4">
    <source>
        <dbReference type="EMBL" id="RHA76959.1"/>
    </source>
</evidence>
<evidence type="ECO:0000256" key="3">
    <source>
        <dbReference type="ARBA" id="ARBA00023027"/>
    </source>
</evidence>
<protein>
    <submittedName>
        <fullName evidence="4">4-hydroxythreonine-4-phosphate dehydrogenase PdxA</fullName>
        <ecNumber evidence="4">1.1.1.262</ecNumber>
    </submittedName>
</protein>
<proteinExistence type="predicted"/>
<evidence type="ECO:0000256" key="1">
    <source>
        <dbReference type="ARBA" id="ARBA00022723"/>
    </source>
</evidence>
<dbReference type="GO" id="GO:0050570">
    <property type="term" value="F:4-hydroxythreonine-4-phosphate dehydrogenase activity"/>
    <property type="evidence" value="ECO:0007669"/>
    <property type="project" value="UniProtKB-EC"/>
</dbReference>
<dbReference type="SUPFAM" id="SSF53659">
    <property type="entry name" value="Isocitrate/Isopropylmalate dehydrogenase-like"/>
    <property type="match status" value="1"/>
</dbReference>
<organism evidence="4 5">
    <name type="scientific">Phocaeicola coprophilus</name>
    <dbReference type="NCBI Taxonomy" id="387090"/>
    <lineage>
        <taxon>Bacteria</taxon>
        <taxon>Pseudomonadati</taxon>
        <taxon>Bacteroidota</taxon>
        <taxon>Bacteroidia</taxon>
        <taxon>Bacteroidales</taxon>
        <taxon>Bacteroidaceae</taxon>
        <taxon>Phocaeicola</taxon>
    </lineage>
</organism>
<dbReference type="EC" id="1.1.1.262" evidence="4"/>
<evidence type="ECO:0000313" key="5">
    <source>
        <dbReference type="Proteomes" id="UP000283855"/>
    </source>
</evidence>
<dbReference type="GeneID" id="78405016"/>
<dbReference type="Proteomes" id="UP000283855">
    <property type="component" value="Unassembled WGS sequence"/>
</dbReference>
<comment type="caution">
    <text evidence="4">The sequence shown here is derived from an EMBL/GenBank/DDBJ whole genome shotgun (WGS) entry which is preliminary data.</text>
</comment>
<dbReference type="Pfam" id="PF04166">
    <property type="entry name" value="PdxA"/>
    <property type="match status" value="1"/>
</dbReference>
<keyword evidence="1" id="KW-0479">Metal-binding</keyword>
<dbReference type="InterPro" id="IPR005255">
    <property type="entry name" value="PdxA_fam"/>
</dbReference>
<reference evidence="4 5" key="1">
    <citation type="submission" date="2018-08" db="EMBL/GenBank/DDBJ databases">
        <title>A genome reference for cultivated species of the human gut microbiota.</title>
        <authorList>
            <person name="Zou Y."/>
            <person name="Xue W."/>
            <person name="Luo G."/>
        </authorList>
    </citation>
    <scope>NUCLEOTIDE SEQUENCE [LARGE SCALE GENOMIC DNA]</scope>
    <source>
        <strain evidence="4 5">AM42-38</strain>
    </source>
</reference>
<dbReference type="RefSeq" id="WP_008140392.1">
    <property type="nucleotide sequence ID" value="NZ_CABJGD010000008.1"/>
</dbReference>
<dbReference type="GO" id="GO:0051287">
    <property type="term" value="F:NAD binding"/>
    <property type="evidence" value="ECO:0007669"/>
    <property type="project" value="InterPro"/>
</dbReference>
<dbReference type="Gene3D" id="3.40.718.10">
    <property type="entry name" value="Isopropylmalate Dehydrogenase"/>
    <property type="match status" value="1"/>
</dbReference>
<sequence length="363" mass="40133">MEERKIKVGITHGDINGIGYEVILKAFADPVMLELCTPVIYGSPKVAAYHRKAMDIQTNFSIVPSAAEAQDGRVNIVNCTADELKVELTRPSAEAGKAALDALERALQEYQEGYFDVLVTAPINKHTIQSDNFHFPGHTEYIEERVGEGQKALMILLKNDFRVALVTGHVPVSEISSQITKELIMEKLDIFHKSLKKDFGIDNPRIAVFSLNPHAGDEGLLGTEEQTVIIPAMQEMIANGVQCFGPYPADGFMGSGNYTYFDGILAMYHDQGLAPFKALAMDEGVNFTAGLPIVRTSPAHGTAYDIAGKGVASEDSFRQAVYVAIDVFRRRCMEAEINAHPLRRQYYEKRDDSDKLKLDTVED</sequence>
<accession>A0A413T1V2</accession>
<dbReference type="EMBL" id="QSFT01000008">
    <property type="protein sequence ID" value="RHA76959.1"/>
    <property type="molecule type" value="Genomic_DNA"/>
</dbReference>
<keyword evidence="3" id="KW-0520">NAD</keyword>
<name>A0A413T1V2_9BACT</name>
<keyword evidence="2 4" id="KW-0560">Oxidoreductase</keyword>
<gene>
    <name evidence="4" type="primary">pdxA</name>
    <name evidence="4" type="ORF">DW921_05435</name>
</gene>
<dbReference type="GO" id="GO:0046872">
    <property type="term" value="F:metal ion binding"/>
    <property type="evidence" value="ECO:0007669"/>
    <property type="project" value="UniProtKB-KW"/>
</dbReference>
<evidence type="ECO:0000256" key="2">
    <source>
        <dbReference type="ARBA" id="ARBA00023002"/>
    </source>
</evidence>